<dbReference type="Proteomes" id="UP000467148">
    <property type="component" value="Chromosome"/>
</dbReference>
<dbReference type="KEGG" id="mhev:MHEL_46450"/>
<evidence type="ECO:0000313" key="2">
    <source>
        <dbReference type="EMBL" id="BBY66402.1"/>
    </source>
</evidence>
<feature type="transmembrane region" description="Helical" evidence="1">
    <location>
        <begin position="50"/>
        <end position="69"/>
    </location>
</feature>
<dbReference type="RefSeq" id="WP_163750333.1">
    <property type="nucleotide sequence ID" value="NZ_AP022596.1"/>
</dbReference>
<feature type="transmembrane region" description="Helical" evidence="1">
    <location>
        <begin position="20"/>
        <end position="44"/>
    </location>
</feature>
<protein>
    <submittedName>
        <fullName evidence="2">TIGR02611 family protein</fullName>
    </submittedName>
</protein>
<name>A0A7I7TAW5_9MYCO</name>
<gene>
    <name evidence="2" type="ORF">MHEL_46450</name>
</gene>
<dbReference type="EMBL" id="AP022596">
    <property type="protein sequence ID" value="BBY66402.1"/>
    <property type="molecule type" value="Genomic_DNA"/>
</dbReference>
<evidence type="ECO:0000256" key="1">
    <source>
        <dbReference type="SAM" id="Phobius"/>
    </source>
</evidence>
<accession>A0A7I7TAW5</accession>
<keyword evidence="1" id="KW-0472">Membrane</keyword>
<organism evidence="2 3">
    <name type="scientific">Mycolicibacterium helvum</name>
    <dbReference type="NCBI Taxonomy" id="1534349"/>
    <lineage>
        <taxon>Bacteria</taxon>
        <taxon>Bacillati</taxon>
        <taxon>Actinomycetota</taxon>
        <taxon>Actinomycetes</taxon>
        <taxon>Mycobacteriales</taxon>
        <taxon>Mycobacteriaceae</taxon>
        <taxon>Mycolicibacterium</taxon>
    </lineage>
</organism>
<evidence type="ECO:0000313" key="3">
    <source>
        <dbReference type="Proteomes" id="UP000467148"/>
    </source>
</evidence>
<proteinExistence type="predicted"/>
<reference evidence="2 3" key="1">
    <citation type="journal article" date="2019" name="Emerg. Microbes Infect.">
        <title>Comprehensive subspecies identification of 175 nontuberculous mycobacteria species based on 7547 genomic profiles.</title>
        <authorList>
            <person name="Matsumoto Y."/>
            <person name="Kinjo T."/>
            <person name="Motooka D."/>
            <person name="Nabeya D."/>
            <person name="Jung N."/>
            <person name="Uechi K."/>
            <person name="Horii T."/>
            <person name="Iida T."/>
            <person name="Fujita J."/>
            <person name="Nakamura S."/>
        </authorList>
    </citation>
    <scope>NUCLEOTIDE SEQUENCE [LARGE SCALE GENOMIC DNA]</scope>
    <source>
        <strain evidence="2 3">JCM 30396</strain>
    </source>
</reference>
<dbReference type="Pfam" id="PF09656">
    <property type="entry name" value="PGPGW"/>
    <property type="match status" value="1"/>
</dbReference>
<dbReference type="AlphaFoldDB" id="A0A7I7TAW5"/>
<keyword evidence="1" id="KW-1133">Transmembrane helix</keyword>
<dbReference type="NCBIfam" id="TIGR02611">
    <property type="entry name" value="TIGR02611 family protein"/>
    <property type="match status" value="1"/>
</dbReference>
<keyword evidence="1" id="KW-0812">Transmembrane</keyword>
<dbReference type="InterPro" id="IPR019099">
    <property type="entry name" value="Uncharacterised_PGPGW_TM"/>
</dbReference>
<dbReference type="InterPro" id="IPR013434">
    <property type="entry name" value="CHP02611"/>
</dbReference>
<sequence>MKQWLGAWARRRDKLRERRVADFVYRAVVGVVGLTVLLVGIVAIPYPGPGWAIVFVGLAILATEFYWAHRTLAFTRGRYDSAMAWFRRQGWFVQALGAVFTAAVVVATLWLVGAVGWSAGLLGLDHPALNSPIGLGA</sequence>
<feature type="transmembrane region" description="Helical" evidence="1">
    <location>
        <begin position="90"/>
        <end position="112"/>
    </location>
</feature>
<keyword evidence="3" id="KW-1185">Reference proteome</keyword>